<dbReference type="OrthoDB" id="9774290at2"/>
<dbReference type="Gene3D" id="3.40.50.10350">
    <property type="entry name" value="Glycerate kinase, domain 1"/>
    <property type="match status" value="1"/>
</dbReference>
<dbReference type="KEGG" id="mik:FOE78_18700"/>
<dbReference type="Gene3D" id="3.90.1510.10">
    <property type="entry name" value="Glycerate kinase, domain 2"/>
    <property type="match status" value="1"/>
</dbReference>
<dbReference type="EMBL" id="CP041692">
    <property type="protein sequence ID" value="QDP97668.1"/>
    <property type="molecule type" value="Genomic_DNA"/>
</dbReference>
<evidence type="ECO:0000256" key="2">
    <source>
        <dbReference type="ARBA" id="ARBA00022679"/>
    </source>
</evidence>
<dbReference type="PANTHER" id="PTHR21599:SF0">
    <property type="entry name" value="GLYCERATE KINASE"/>
    <property type="match status" value="1"/>
</dbReference>
<dbReference type="GO" id="GO:0031388">
    <property type="term" value="P:organic acid phosphorylation"/>
    <property type="evidence" value="ECO:0007669"/>
    <property type="project" value="InterPro"/>
</dbReference>
<dbReference type="SUPFAM" id="SSF110738">
    <property type="entry name" value="Glycerate kinase I"/>
    <property type="match status" value="1"/>
</dbReference>
<dbReference type="InterPro" id="IPR018193">
    <property type="entry name" value="Glyc_kinase_flavodox-like_fold"/>
</dbReference>
<dbReference type="InterPro" id="IPR018197">
    <property type="entry name" value="Glycerate_kinase_RE-like"/>
</dbReference>
<gene>
    <name evidence="4" type="ORF">FOE78_18700</name>
</gene>
<dbReference type="PANTHER" id="PTHR21599">
    <property type="entry name" value="GLYCERATE KINASE"/>
    <property type="match status" value="1"/>
</dbReference>
<name>A0A516Q2N4_9ACTN</name>
<evidence type="ECO:0000256" key="1">
    <source>
        <dbReference type="ARBA" id="ARBA00006284"/>
    </source>
</evidence>
<evidence type="ECO:0000256" key="3">
    <source>
        <dbReference type="ARBA" id="ARBA00022777"/>
    </source>
</evidence>
<keyword evidence="2" id="KW-0808">Transferase</keyword>
<keyword evidence="5" id="KW-1185">Reference proteome</keyword>
<proteinExistence type="inferred from homology"/>
<sequence>MPRSRRPALGRPGWMAVMRVIIATDEIGSLSSAGAGEILAQGWSGAEVDVVPIGEAGLGFVQAVADASAAEPNGGVSGGGLTTVVDTPERLVVAVESETSEPQLGIDRAASSEAIGVALREALEASPYRAPEIVLDVSANRAHDAGAGLLCALGAAADVPLDGGVTALHGVSRVDLRPVRQLLGRRRLTVVVPRDQVGLPLLGLRGITSRFGRDQGWHPELLLATDASLQSFTAAAAPGRPDSADWGACGGLGFVADLLGGRVTTGSAYCAELGRLPERVRGADLLVTGCSMFDFAERGGGVVARVADLGAHANVPVILIAGEVVIGSREMRSMGVESAYHVRESRAGESVADVSADELAQTVNRVARSWSW</sequence>
<dbReference type="Proteomes" id="UP000319263">
    <property type="component" value="Chromosome"/>
</dbReference>
<organism evidence="4 5">
    <name type="scientific">Microlunatus elymi</name>
    <dbReference type="NCBI Taxonomy" id="2596828"/>
    <lineage>
        <taxon>Bacteria</taxon>
        <taxon>Bacillati</taxon>
        <taxon>Actinomycetota</taxon>
        <taxon>Actinomycetes</taxon>
        <taxon>Propionibacteriales</taxon>
        <taxon>Propionibacteriaceae</taxon>
        <taxon>Microlunatus</taxon>
    </lineage>
</organism>
<evidence type="ECO:0000313" key="5">
    <source>
        <dbReference type="Proteomes" id="UP000319263"/>
    </source>
</evidence>
<dbReference type="AlphaFoldDB" id="A0A516Q2N4"/>
<dbReference type="GO" id="GO:0008887">
    <property type="term" value="F:glycerate kinase activity"/>
    <property type="evidence" value="ECO:0007669"/>
    <property type="project" value="InterPro"/>
</dbReference>
<comment type="similarity">
    <text evidence="1">Belongs to the glycerate kinase type-1 family.</text>
</comment>
<evidence type="ECO:0000313" key="4">
    <source>
        <dbReference type="EMBL" id="QDP97668.1"/>
    </source>
</evidence>
<dbReference type="InterPro" id="IPR004381">
    <property type="entry name" value="Glycerate_kinase"/>
</dbReference>
<evidence type="ECO:0008006" key="6">
    <source>
        <dbReference type="Google" id="ProtNLM"/>
    </source>
</evidence>
<dbReference type="Pfam" id="PF02595">
    <property type="entry name" value="Gly_kinase"/>
    <property type="match status" value="1"/>
</dbReference>
<reference evidence="4 5" key="1">
    <citation type="submission" date="2019-07" db="EMBL/GenBank/DDBJ databases">
        <title>Microlunatus dokdonensis sp. nov. isolated from the rhizospheric soil of the wild plant Elymus tsukushiensis.</title>
        <authorList>
            <person name="Ghim S.-Y."/>
            <person name="Hwang Y.-J."/>
            <person name="Son J.-S."/>
            <person name="Shin J.-H."/>
        </authorList>
    </citation>
    <scope>NUCLEOTIDE SEQUENCE [LARGE SCALE GENOMIC DNA]</scope>
    <source>
        <strain evidence="4 5">KUDC0627</strain>
    </source>
</reference>
<protein>
    <recommendedName>
        <fullName evidence="6">Glycerate kinase</fullName>
    </recommendedName>
</protein>
<keyword evidence="3" id="KW-0418">Kinase</keyword>
<accession>A0A516Q2N4</accession>
<dbReference type="InterPro" id="IPR036129">
    <property type="entry name" value="Glycerate_kinase_sf"/>
</dbReference>